<protein>
    <submittedName>
        <fullName evidence="2">Uncharacterized protein</fullName>
    </submittedName>
</protein>
<sequence length="233" mass="25381">MSEGKLKPRVMILAADPSDGLGHVTRLVGGIHVGAWRRCLAGASRVTKGKEHRHSGKEGRPEEQRLVIFPVSAGWCCLLASTKNLGVPVSDSVCDMCERLDPLPRSATGLASTLPRLSRPARSHKLPVSFVRLGRPLRRPRLRAAWLTTESDDDDGYRDGDNNGNSSGSDAIEQRRCGRSTTQQMDRPPRPTWGAITHSSMRTPTIIRTSCPPAARRRRQVAGSAPGVIGARR</sequence>
<dbReference type="EMBL" id="JAWRVI010000004">
    <property type="protein sequence ID" value="KAK4094231.1"/>
    <property type="molecule type" value="Genomic_DNA"/>
</dbReference>
<organism evidence="2 3">
    <name type="scientific">Purpureocillium lilacinum</name>
    <name type="common">Paecilomyces lilacinus</name>
    <dbReference type="NCBI Taxonomy" id="33203"/>
    <lineage>
        <taxon>Eukaryota</taxon>
        <taxon>Fungi</taxon>
        <taxon>Dikarya</taxon>
        <taxon>Ascomycota</taxon>
        <taxon>Pezizomycotina</taxon>
        <taxon>Sordariomycetes</taxon>
        <taxon>Hypocreomycetidae</taxon>
        <taxon>Hypocreales</taxon>
        <taxon>Ophiocordycipitaceae</taxon>
        <taxon>Purpureocillium</taxon>
    </lineage>
</organism>
<proteinExistence type="predicted"/>
<keyword evidence="3" id="KW-1185">Reference proteome</keyword>
<comment type="caution">
    <text evidence="2">The sequence shown here is derived from an EMBL/GenBank/DDBJ whole genome shotgun (WGS) entry which is preliminary data.</text>
</comment>
<feature type="region of interest" description="Disordered" evidence="1">
    <location>
        <begin position="211"/>
        <end position="233"/>
    </location>
</feature>
<reference evidence="2 3" key="1">
    <citation type="journal article" date="2024" name="Microbiol. Resour. Announc.">
        <title>Genome annotations for the ascomycete fungi Trichoderma harzianum, Trichoderma aggressivum, and Purpureocillium lilacinum.</title>
        <authorList>
            <person name="Beijen E.P.W."/>
            <person name="Ohm R.A."/>
        </authorList>
    </citation>
    <scope>NUCLEOTIDE SEQUENCE [LARGE SCALE GENOMIC DNA]</scope>
    <source>
        <strain evidence="2 3">CBS 150709</strain>
    </source>
</reference>
<evidence type="ECO:0000313" key="3">
    <source>
        <dbReference type="Proteomes" id="UP001287286"/>
    </source>
</evidence>
<name>A0ABR0CEB0_PURLI</name>
<gene>
    <name evidence="2" type="ORF">Purlil1_1722</name>
</gene>
<dbReference type="Proteomes" id="UP001287286">
    <property type="component" value="Unassembled WGS sequence"/>
</dbReference>
<evidence type="ECO:0000313" key="2">
    <source>
        <dbReference type="EMBL" id="KAK4094231.1"/>
    </source>
</evidence>
<accession>A0ABR0CEB0</accession>
<feature type="region of interest" description="Disordered" evidence="1">
    <location>
        <begin position="151"/>
        <end position="197"/>
    </location>
</feature>
<evidence type="ECO:0000256" key="1">
    <source>
        <dbReference type="SAM" id="MobiDB-lite"/>
    </source>
</evidence>